<dbReference type="EMBL" id="BMCM01000003">
    <property type="protein sequence ID" value="GGD76614.1"/>
    <property type="molecule type" value="Genomic_DNA"/>
</dbReference>
<protein>
    <recommendedName>
        <fullName evidence="4">Transposase</fullName>
    </recommendedName>
</protein>
<organism evidence="2 3">
    <name type="scientific">Microbacterium murale</name>
    <dbReference type="NCBI Taxonomy" id="1081040"/>
    <lineage>
        <taxon>Bacteria</taxon>
        <taxon>Bacillati</taxon>
        <taxon>Actinomycetota</taxon>
        <taxon>Actinomycetes</taxon>
        <taxon>Micrococcales</taxon>
        <taxon>Microbacteriaceae</taxon>
        <taxon>Microbacterium</taxon>
    </lineage>
</organism>
<sequence>MIPEPGGQKGHRKRRGSRGDRPVVLDTAAYKNRNASGRRYCRIKQQRRFATRYHNSP</sequence>
<accession>A0ABQ1RSF8</accession>
<name>A0ABQ1RSF8_9MICO</name>
<reference evidence="3" key="1">
    <citation type="journal article" date="2019" name="Int. J. Syst. Evol. Microbiol.">
        <title>The Global Catalogue of Microorganisms (GCM) 10K type strain sequencing project: providing services to taxonomists for standard genome sequencing and annotation.</title>
        <authorList>
            <consortium name="The Broad Institute Genomics Platform"/>
            <consortium name="The Broad Institute Genome Sequencing Center for Infectious Disease"/>
            <person name="Wu L."/>
            <person name="Ma J."/>
        </authorList>
    </citation>
    <scope>NUCLEOTIDE SEQUENCE [LARGE SCALE GENOMIC DNA]</scope>
    <source>
        <strain evidence="3">CCM 7640</strain>
    </source>
</reference>
<keyword evidence="3" id="KW-1185">Reference proteome</keyword>
<feature type="region of interest" description="Disordered" evidence="1">
    <location>
        <begin position="1"/>
        <end position="23"/>
    </location>
</feature>
<comment type="caution">
    <text evidence="2">The sequence shown here is derived from an EMBL/GenBank/DDBJ whole genome shotgun (WGS) entry which is preliminary data.</text>
</comment>
<dbReference type="Proteomes" id="UP000629365">
    <property type="component" value="Unassembled WGS sequence"/>
</dbReference>
<gene>
    <name evidence="2" type="ORF">GCM10007269_19450</name>
</gene>
<evidence type="ECO:0000313" key="3">
    <source>
        <dbReference type="Proteomes" id="UP000629365"/>
    </source>
</evidence>
<evidence type="ECO:0000256" key="1">
    <source>
        <dbReference type="SAM" id="MobiDB-lite"/>
    </source>
</evidence>
<evidence type="ECO:0008006" key="4">
    <source>
        <dbReference type="Google" id="ProtNLM"/>
    </source>
</evidence>
<evidence type="ECO:0000313" key="2">
    <source>
        <dbReference type="EMBL" id="GGD76614.1"/>
    </source>
</evidence>
<proteinExistence type="predicted"/>